<feature type="domain" description="DUF4296" evidence="1">
    <location>
        <begin position="24"/>
        <end position="103"/>
    </location>
</feature>
<proteinExistence type="predicted"/>
<dbReference type="Proteomes" id="UP001597549">
    <property type="component" value="Unassembled WGS sequence"/>
</dbReference>
<evidence type="ECO:0000313" key="3">
    <source>
        <dbReference type="Proteomes" id="UP001597549"/>
    </source>
</evidence>
<reference evidence="3" key="1">
    <citation type="journal article" date="2019" name="Int. J. Syst. Evol. Microbiol.">
        <title>The Global Catalogue of Microorganisms (GCM) 10K type strain sequencing project: providing services to taxonomists for standard genome sequencing and annotation.</title>
        <authorList>
            <consortium name="The Broad Institute Genomics Platform"/>
            <consortium name="The Broad Institute Genome Sequencing Center for Infectious Disease"/>
            <person name="Wu L."/>
            <person name="Ma J."/>
        </authorList>
    </citation>
    <scope>NUCLEOTIDE SEQUENCE [LARGE SCALE GENOMIC DNA]</scope>
    <source>
        <strain evidence="3">KCTC 52644</strain>
    </source>
</reference>
<evidence type="ECO:0000259" key="1">
    <source>
        <dbReference type="Pfam" id="PF14129"/>
    </source>
</evidence>
<name>A0ABW5Z7K4_9FLAO</name>
<accession>A0ABW5Z7K4</accession>
<gene>
    <name evidence="2" type="ORF">ACFSX9_08875</name>
</gene>
<comment type="caution">
    <text evidence="2">The sequence shown here is derived from an EMBL/GenBank/DDBJ whole genome shotgun (WGS) entry which is preliminary data.</text>
</comment>
<evidence type="ECO:0000313" key="2">
    <source>
        <dbReference type="EMBL" id="MFD2908849.1"/>
    </source>
</evidence>
<dbReference type="InterPro" id="IPR025381">
    <property type="entry name" value="DUF4296"/>
</dbReference>
<dbReference type="Pfam" id="PF14129">
    <property type="entry name" value="DUF4296"/>
    <property type="match status" value="1"/>
</dbReference>
<organism evidence="2 3">
    <name type="scientific">Flavobacterium ardleyense</name>
    <dbReference type="NCBI Taxonomy" id="2038737"/>
    <lineage>
        <taxon>Bacteria</taxon>
        <taxon>Pseudomonadati</taxon>
        <taxon>Bacteroidota</taxon>
        <taxon>Flavobacteriia</taxon>
        <taxon>Flavobacteriales</taxon>
        <taxon>Flavobacteriaceae</taxon>
        <taxon>Flavobacterium</taxon>
    </lineage>
</organism>
<sequence>MKKLLIVFLGIIITSCSNNPVPKPDKMLSEEVMEDIMFDASILQVAGLSMAQTLAKNGVDPNTYIYEKYEIDSLTYHQNQKYYAADVKKYKKMHKNVLKRIEAIELVPEAKEKDSLKKGKTKSLADDLR</sequence>
<dbReference type="PROSITE" id="PS51257">
    <property type="entry name" value="PROKAR_LIPOPROTEIN"/>
    <property type="match status" value="1"/>
</dbReference>
<keyword evidence="3" id="KW-1185">Reference proteome</keyword>
<dbReference type="RefSeq" id="WP_379806756.1">
    <property type="nucleotide sequence ID" value="NZ_JBHUOL010000012.1"/>
</dbReference>
<dbReference type="EMBL" id="JBHUOL010000012">
    <property type="protein sequence ID" value="MFD2908849.1"/>
    <property type="molecule type" value="Genomic_DNA"/>
</dbReference>
<protein>
    <submittedName>
        <fullName evidence="2">DUF4296 domain-containing protein</fullName>
    </submittedName>
</protein>